<comment type="caution">
    <text evidence="2">The sequence shown here is derived from an EMBL/GenBank/DDBJ whole genome shotgun (WGS) entry which is preliminary data.</text>
</comment>
<gene>
    <name evidence="2" type="ORF">KUTeg_005271</name>
</gene>
<dbReference type="Proteomes" id="UP001217089">
    <property type="component" value="Unassembled WGS sequence"/>
</dbReference>
<keyword evidence="3" id="KW-1185">Reference proteome</keyword>
<reference evidence="2 3" key="1">
    <citation type="submission" date="2022-12" db="EMBL/GenBank/DDBJ databases">
        <title>Chromosome-level genome of Tegillarca granosa.</title>
        <authorList>
            <person name="Kim J."/>
        </authorList>
    </citation>
    <scope>NUCLEOTIDE SEQUENCE [LARGE SCALE GENOMIC DNA]</scope>
    <source>
        <strain evidence="2">Teg-2019</strain>
        <tissue evidence="2">Adductor muscle</tissue>
    </source>
</reference>
<evidence type="ECO:0000313" key="3">
    <source>
        <dbReference type="Proteomes" id="UP001217089"/>
    </source>
</evidence>
<dbReference type="InterPro" id="IPR056564">
    <property type="entry name" value="Ig-like_KY"/>
</dbReference>
<dbReference type="PANTHER" id="PTHR47020">
    <property type="entry name" value="HILLARIN"/>
    <property type="match status" value="1"/>
</dbReference>
<evidence type="ECO:0000259" key="1">
    <source>
        <dbReference type="Pfam" id="PF23265"/>
    </source>
</evidence>
<dbReference type="Pfam" id="PF23265">
    <property type="entry name" value="Ig-like_KY"/>
    <property type="match status" value="1"/>
</dbReference>
<sequence>MDKDRPVKVTGNLLKAPDNSDFSNLIFTHTKGNTISYLLQIPSEGYYKLQVYALPLTDDSKTLQGVFNYLIKCDRAASSVFPYPNQYAQWKEGCYLYEPLILHDSPGNVRFKVYVPKAKAVAVTFNEDGTILTTPEMTYAELDKSKGSKVKLNANFSGEEAKYSTLLEYTL</sequence>
<name>A0ABQ9FN64_TEGGR</name>
<organism evidence="2 3">
    <name type="scientific">Tegillarca granosa</name>
    <name type="common">Malaysian cockle</name>
    <name type="synonym">Anadara granosa</name>
    <dbReference type="NCBI Taxonomy" id="220873"/>
    <lineage>
        <taxon>Eukaryota</taxon>
        <taxon>Metazoa</taxon>
        <taxon>Spiralia</taxon>
        <taxon>Lophotrochozoa</taxon>
        <taxon>Mollusca</taxon>
        <taxon>Bivalvia</taxon>
        <taxon>Autobranchia</taxon>
        <taxon>Pteriomorphia</taxon>
        <taxon>Arcoida</taxon>
        <taxon>Arcoidea</taxon>
        <taxon>Arcidae</taxon>
        <taxon>Tegillarca</taxon>
    </lineage>
</organism>
<proteinExistence type="predicted"/>
<evidence type="ECO:0000313" key="2">
    <source>
        <dbReference type="EMBL" id="KAJ8317367.1"/>
    </source>
</evidence>
<dbReference type="InterPro" id="IPR053041">
    <property type="entry name" value="Transglut-like_Superfamily_Mod"/>
</dbReference>
<dbReference type="PANTHER" id="PTHR47020:SF1">
    <property type="entry name" value="HILLARIN"/>
    <property type="match status" value="1"/>
</dbReference>
<accession>A0ABQ9FN64</accession>
<protein>
    <recommendedName>
        <fullName evidence="1">KY-like immunoglobulin-like domain-containing protein</fullName>
    </recommendedName>
</protein>
<dbReference type="EMBL" id="JARBDR010000246">
    <property type="protein sequence ID" value="KAJ8317367.1"/>
    <property type="molecule type" value="Genomic_DNA"/>
</dbReference>
<feature type="domain" description="KY-like immunoglobulin-like" evidence="1">
    <location>
        <begin position="5"/>
        <end position="84"/>
    </location>
</feature>